<evidence type="ECO:0000313" key="2">
    <source>
        <dbReference type="Proteomes" id="UP000199550"/>
    </source>
</evidence>
<name>A0A1I4H9R7_9RHOB</name>
<evidence type="ECO:0000313" key="1">
    <source>
        <dbReference type="EMBL" id="SFL38510.1"/>
    </source>
</evidence>
<organism evidence="1 2">
    <name type="scientific">Loktanella salsilacus</name>
    <dbReference type="NCBI Taxonomy" id="195913"/>
    <lineage>
        <taxon>Bacteria</taxon>
        <taxon>Pseudomonadati</taxon>
        <taxon>Pseudomonadota</taxon>
        <taxon>Alphaproteobacteria</taxon>
        <taxon>Rhodobacterales</taxon>
        <taxon>Roseobacteraceae</taxon>
        <taxon>Loktanella</taxon>
    </lineage>
</organism>
<dbReference type="InterPro" id="IPR029045">
    <property type="entry name" value="ClpP/crotonase-like_dom_sf"/>
</dbReference>
<dbReference type="EMBL" id="FOTF01000016">
    <property type="protein sequence ID" value="SFL38510.1"/>
    <property type="molecule type" value="Genomic_DNA"/>
</dbReference>
<dbReference type="SUPFAM" id="SSF52096">
    <property type="entry name" value="ClpP/crotonase"/>
    <property type="match status" value="1"/>
</dbReference>
<dbReference type="AlphaFoldDB" id="A0A1I4H9R7"/>
<gene>
    <name evidence="1" type="ORF">SAMN04488004_11668</name>
</gene>
<dbReference type="STRING" id="195913.SAMN04488004_11668"/>
<dbReference type="Proteomes" id="UP000199550">
    <property type="component" value="Unassembled WGS sequence"/>
</dbReference>
<reference evidence="1 2" key="1">
    <citation type="submission" date="2016-10" db="EMBL/GenBank/DDBJ databases">
        <authorList>
            <person name="de Groot N.N."/>
        </authorList>
    </citation>
    <scope>NUCLEOTIDE SEQUENCE [LARGE SCALE GENOMIC DNA]</scope>
    <source>
        <strain evidence="1 2">DSM 16199</strain>
    </source>
</reference>
<sequence>MRDVEDMANSYFEIAREKGFDGWLGTAYNEIDVDMHLCAILGRMVGHTDEIAHLEPPQPDEDADGREFMIASNSLNNWVIAAKYHHSIDDDSRKRIWNLDCVGKFDIPDDLWVNAPDGYLVEYDADRSAIMIQGDITEGFAEAVIDAIATYPEAKVISLGSGGGAVYEAIRAGMAIRSAGLETELINNCYSACPLALAGGTVRFMWWPFKEVGLHQVSSYGSAIPLSAPVYRHIAVYLAEMGLDPIPIIEMMWSSPPSEMFIVEEQLRCDTRIITNHQRGCLSY</sequence>
<keyword evidence="2" id="KW-1185">Reference proteome</keyword>
<protein>
    <submittedName>
        <fullName evidence="1">Uncharacterized protein</fullName>
    </submittedName>
</protein>
<proteinExistence type="predicted"/>
<accession>A0A1I4H9R7</accession>